<dbReference type="EMBL" id="JALJYF010000003">
    <property type="protein sequence ID" value="MCP1728588.1"/>
    <property type="molecule type" value="Genomic_DNA"/>
</dbReference>
<reference evidence="2 3" key="1">
    <citation type="submission" date="2022-03" db="EMBL/GenBank/DDBJ databases">
        <title>Genomic Encyclopedia of Type Strains, Phase III (KMG-III): the genomes of soil and plant-associated and newly described type strains.</title>
        <authorList>
            <person name="Whitman W."/>
        </authorList>
    </citation>
    <scope>NUCLEOTIDE SEQUENCE [LARGE SCALE GENOMIC DNA]</scope>
    <source>
        <strain evidence="2 3">BSker1</strain>
    </source>
</reference>
<dbReference type="InterPro" id="IPR038695">
    <property type="entry name" value="Saro_0823-like_sf"/>
</dbReference>
<name>A0ABT1GED8_9GAMM</name>
<dbReference type="PANTHER" id="PTHR37953:SF1">
    <property type="entry name" value="UPF0127 PROTEIN MJ1496"/>
    <property type="match status" value="1"/>
</dbReference>
<comment type="caution">
    <text evidence="2">The sequence shown here is derived from an EMBL/GenBank/DDBJ whole genome shotgun (WGS) entry which is preliminary data.</text>
</comment>
<organism evidence="2 3">
    <name type="scientific">Natronospira proteinivora</name>
    <dbReference type="NCBI Taxonomy" id="1807133"/>
    <lineage>
        <taxon>Bacteria</taxon>
        <taxon>Pseudomonadati</taxon>
        <taxon>Pseudomonadota</taxon>
        <taxon>Gammaproteobacteria</taxon>
        <taxon>Natronospirales</taxon>
        <taxon>Natronospiraceae</taxon>
        <taxon>Natronospira</taxon>
    </lineage>
</organism>
<dbReference type="Proteomes" id="UP001523550">
    <property type="component" value="Unassembled WGS sequence"/>
</dbReference>
<feature type="signal peptide" evidence="1">
    <location>
        <begin position="1"/>
        <end position="22"/>
    </location>
</feature>
<dbReference type="PROSITE" id="PS51257">
    <property type="entry name" value="PROKAR_LIPOPROTEIN"/>
    <property type="match status" value="1"/>
</dbReference>
<evidence type="ECO:0000256" key="1">
    <source>
        <dbReference type="SAM" id="SignalP"/>
    </source>
</evidence>
<evidence type="ECO:0000313" key="3">
    <source>
        <dbReference type="Proteomes" id="UP001523550"/>
    </source>
</evidence>
<protein>
    <submittedName>
        <fullName evidence="2">Uncharacterized membrane protein (UPF0127 family)</fullName>
    </submittedName>
</protein>
<proteinExistence type="predicted"/>
<dbReference type="PANTHER" id="PTHR37953">
    <property type="entry name" value="UPF0127 PROTEIN MJ1496"/>
    <property type="match status" value="1"/>
</dbReference>
<feature type="chain" id="PRO_5045368217" evidence="1">
    <location>
        <begin position="23"/>
        <end position="162"/>
    </location>
</feature>
<gene>
    <name evidence="2" type="ORF">J2T60_002602</name>
</gene>
<dbReference type="RefSeq" id="WP_253451109.1">
    <property type="nucleotide sequence ID" value="NZ_JALJYF010000003.1"/>
</dbReference>
<dbReference type="Pfam" id="PF02643">
    <property type="entry name" value="DUF192"/>
    <property type="match status" value="1"/>
</dbReference>
<dbReference type="Gene3D" id="2.60.120.1140">
    <property type="entry name" value="Protein of unknown function DUF192"/>
    <property type="match status" value="1"/>
</dbReference>
<keyword evidence="3" id="KW-1185">Reference proteome</keyword>
<keyword evidence="1" id="KW-0732">Signal</keyword>
<accession>A0ABT1GED8</accession>
<evidence type="ECO:0000313" key="2">
    <source>
        <dbReference type="EMBL" id="MCP1728588.1"/>
    </source>
</evidence>
<sequence>MYKSCRLIFPVLLLLFGSLACAGQDNGSNGESGERDSGLERQLLRVGGQTIEVEIADNPRSRQLGLMFRDYLPADEGMLFVYPRPADLSFWMKNTRIPLDIAYIDEVGVIINIQAMEPMTTRSYPAPGAVPYALEMNQGWFDAHDITAGDLVQELPPLSTAR</sequence>
<dbReference type="InterPro" id="IPR003795">
    <property type="entry name" value="DUF192"/>
</dbReference>